<feature type="compositionally biased region" description="Low complexity" evidence="1">
    <location>
        <begin position="57"/>
        <end position="70"/>
    </location>
</feature>
<reference evidence="2 3" key="1">
    <citation type="submission" date="2015-12" db="EMBL/GenBank/DDBJ databases">
        <title>Haloprofundus marisrubri gen. nov., sp. nov., an extremely halophilic archaeon isolated from the Discovery deep brine-seawater interface in the Red Sea.</title>
        <authorList>
            <person name="Zhang G."/>
            <person name="Stingl U."/>
            <person name="Rashid M."/>
        </authorList>
    </citation>
    <scope>NUCLEOTIDE SEQUENCE [LARGE SCALE GENOMIC DNA]</scope>
    <source>
        <strain evidence="2 3">SB9</strain>
    </source>
</reference>
<dbReference type="Proteomes" id="UP000054387">
    <property type="component" value="Unassembled WGS sequence"/>
</dbReference>
<dbReference type="PANTHER" id="PTHR31694:SF26">
    <property type="entry name" value="OS05G0151100 PROTEIN"/>
    <property type="match status" value="1"/>
</dbReference>
<dbReference type="EMBL" id="LOPU01000011">
    <property type="protein sequence ID" value="KTG11299.1"/>
    <property type="molecule type" value="Genomic_DNA"/>
</dbReference>
<dbReference type="OrthoDB" id="201781at2157"/>
<dbReference type="InterPro" id="IPR009078">
    <property type="entry name" value="Ferritin-like_SF"/>
</dbReference>
<comment type="caution">
    <text evidence="2">The sequence shown here is derived from an EMBL/GenBank/DDBJ whole genome shotgun (WGS) entry which is preliminary data.</text>
</comment>
<dbReference type="InterPro" id="IPR012347">
    <property type="entry name" value="Ferritin-like"/>
</dbReference>
<feature type="compositionally biased region" description="Basic and acidic residues" evidence="1">
    <location>
        <begin position="266"/>
        <end position="277"/>
    </location>
</feature>
<protein>
    <recommendedName>
        <fullName evidence="4">Ferritin-like domain-containing protein</fullName>
    </recommendedName>
</protein>
<dbReference type="PROSITE" id="PS51318">
    <property type="entry name" value="TAT"/>
    <property type="match status" value="1"/>
</dbReference>
<feature type="compositionally biased region" description="Basic and acidic residues" evidence="1">
    <location>
        <begin position="1"/>
        <end position="16"/>
    </location>
</feature>
<dbReference type="CDD" id="cd00657">
    <property type="entry name" value="Ferritin_like"/>
    <property type="match status" value="2"/>
</dbReference>
<dbReference type="Gene3D" id="1.20.1260.10">
    <property type="match status" value="2"/>
</dbReference>
<evidence type="ECO:0000313" key="3">
    <source>
        <dbReference type="Proteomes" id="UP000054387"/>
    </source>
</evidence>
<dbReference type="InterPro" id="IPR052965">
    <property type="entry name" value="Pigment-catalase-like"/>
</dbReference>
<dbReference type="PANTHER" id="PTHR31694">
    <property type="entry name" value="DESICCATION-LIKE PROTEIN"/>
    <property type="match status" value="1"/>
</dbReference>
<accession>A0A0W1RD08</accession>
<dbReference type="InterPro" id="IPR006311">
    <property type="entry name" value="TAT_signal"/>
</dbReference>
<gene>
    <name evidence="2" type="ORF">AUR64_05075</name>
</gene>
<feature type="region of interest" description="Disordered" evidence="1">
    <location>
        <begin position="44"/>
        <end position="83"/>
    </location>
</feature>
<evidence type="ECO:0000256" key="1">
    <source>
        <dbReference type="SAM" id="MobiDB-lite"/>
    </source>
</evidence>
<keyword evidence="3" id="KW-1185">Reference proteome</keyword>
<sequence>MAAHDASDAEQTRDTEQTTTRRSRRRFLGTAGALGIAAIAGCAGNGDDSTTPAGNDTATSTASPTATPTETETETETETPMEAVDPDVPILNYALTLEHLENAFYRDGLEMFSDDELMNADALSQFGETVRMDVPEYLRLAGEHEAAHVEAISQVVTDLGGTPVEEAEYDFGYETPSEFLAVGKALENTGVAAYAGAAPSVTSNEILSTAAGIHSVEARHASFLNLVNSDSPFPNAVDEAKSMEEVLEIAGQFITSEMGDSETPMTEDRPIERKQEDDTSDVDILNYALTLEHLENAFYRDGLEMFSNDELMNADAVSDFNESVRMMLPDHLATVGDHEAAHVDALSQTVSDLGGTPVEEAEYDFGYETPSEFYAVARALENTGVAAYAGAAPSVSNDDILNAALGIHSVEARHASLLNEINMETPFPDGVDEPMTMSEVQEVAGQFIVEN</sequence>
<dbReference type="RefSeq" id="WP_058580361.1">
    <property type="nucleotide sequence ID" value="NZ_LOPU01000011.1"/>
</dbReference>
<dbReference type="Pfam" id="PF13668">
    <property type="entry name" value="Ferritin_2"/>
    <property type="match status" value="2"/>
</dbReference>
<dbReference type="SUPFAM" id="SSF47240">
    <property type="entry name" value="Ferritin-like"/>
    <property type="match status" value="2"/>
</dbReference>
<feature type="region of interest" description="Disordered" evidence="1">
    <location>
        <begin position="259"/>
        <end position="278"/>
    </location>
</feature>
<evidence type="ECO:0008006" key="4">
    <source>
        <dbReference type="Google" id="ProtNLM"/>
    </source>
</evidence>
<dbReference type="STRING" id="1514971.AUR64_05075"/>
<dbReference type="AlphaFoldDB" id="A0A0W1RD08"/>
<feature type="compositionally biased region" description="Polar residues" evidence="1">
    <location>
        <begin position="47"/>
        <end position="56"/>
    </location>
</feature>
<evidence type="ECO:0000313" key="2">
    <source>
        <dbReference type="EMBL" id="KTG11299.1"/>
    </source>
</evidence>
<organism evidence="2 3">
    <name type="scientific">Haloprofundus marisrubri</name>
    <dbReference type="NCBI Taxonomy" id="1514971"/>
    <lineage>
        <taxon>Archaea</taxon>
        <taxon>Methanobacteriati</taxon>
        <taxon>Methanobacteriota</taxon>
        <taxon>Stenosarchaea group</taxon>
        <taxon>Halobacteria</taxon>
        <taxon>Halobacteriales</taxon>
        <taxon>Haloferacaceae</taxon>
        <taxon>Haloprofundus</taxon>
    </lineage>
</organism>
<proteinExistence type="predicted"/>
<name>A0A0W1RD08_9EURY</name>
<feature type="region of interest" description="Disordered" evidence="1">
    <location>
        <begin position="1"/>
        <end position="26"/>
    </location>
</feature>